<gene>
    <name evidence="1" type="ORF">O6H91_01G043900</name>
</gene>
<accession>A0ACC2EQH7</accession>
<keyword evidence="2" id="KW-1185">Reference proteome</keyword>
<dbReference type="Proteomes" id="UP001162992">
    <property type="component" value="Chromosome 1"/>
</dbReference>
<sequence>MPKARSEAWAHVLILGEAGKSSGGSGMKKVQCKFRDHVFQGGLQRVVSHLLGSSEKGVKPCTKTPLNVKQSLQLESQRIDSVEEVEEGTADAQTFVEGGGPSKRGREAISGSQKQLQESWSVK</sequence>
<comment type="caution">
    <text evidence="1">The sequence shown here is derived from an EMBL/GenBank/DDBJ whole genome shotgun (WGS) entry which is preliminary data.</text>
</comment>
<protein>
    <submittedName>
        <fullName evidence="1">Uncharacterized protein</fullName>
    </submittedName>
</protein>
<reference evidence="2" key="1">
    <citation type="journal article" date="2024" name="Proc. Natl. Acad. Sci. U.S.A.">
        <title>Extraordinary preservation of gene collinearity over three hundred million years revealed in homosporous lycophytes.</title>
        <authorList>
            <person name="Li C."/>
            <person name="Wickell D."/>
            <person name="Kuo L.Y."/>
            <person name="Chen X."/>
            <person name="Nie B."/>
            <person name="Liao X."/>
            <person name="Peng D."/>
            <person name="Ji J."/>
            <person name="Jenkins J."/>
            <person name="Williams M."/>
            <person name="Shu S."/>
            <person name="Plott C."/>
            <person name="Barry K."/>
            <person name="Rajasekar S."/>
            <person name="Grimwood J."/>
            <person name="Han X."/>
            <person name="Sun S."/>
            <person name="Hou Z."/>
            <person name="He W."/>
            <person name="Dai G."/>
            <person name="Sun C."/>
            <person name="Schmutz J."/>
            <person name="Leebens-Mack J.H."/>
            <person name="Li F.W."/>
            <person name="Wang L."/>
        </authorList>
    </citation>
    <scope>NUCLEOTIDE SEQUENCE [LARGE SCALE GENOMIC DNA]</scope>
    <source>
        <strain evidence="2">cv. PW_Plant_1</strain>
    </source>
</reference>
<organism evidence="1 2">
    <name type="scientific">Diphasiastrum complanatum</name>
    <name type="common">Issler's clubmoss</name>
    <name type="synonym">Lycopodium complanatum</name>
    <dbReference type="NCBI Taxonomy" id="34168"/>
    <lineage>
        <taxon>Eukaryota</taxon>
        <taxon>Viridiplantae</taxon>
        <taxon>Streptophyta</taxon>
        <taxon>Embryophyta</taxon>
        <taxon>Tracheophyta</taxon>
        <taxon>Lycopodiopsida</taxon>
        <taxon>Lycopodiales</taxon>
        <taxon>Lycopodiaceae</taxon>
        <taxon>Lycopodioideae</taxon>
        <taxon>Diphasiastrum</taxon>
    </lineage>
</organism>
<dbReference type="EMBL" id="CM055092">
    <property type="protein sequence ID" value="KAJ7568682.1"/>
    <property type="molecule type" value="Genomic_DNA"/>
</dbReference>
<name>A0ACC2EQH7_DIPCM</name>
<evidence type="ECO:0000313" key="2">
    <source>
        <dbReference type="Proteomes" id="UP001162992"/>
    </source>
</evidence>
<proteinExistence type="predicted"/>
<evidence type="ECO:0000313" key="1">
    <source>
        <dbReference type="EMBL" id="KAJ7568682.1"/>
    </source>
</evidence>